<evidence type="ECO:0000313" key="4">
    <source>
        <dbReference type="Proteomes" id="UP000488299"/>
    </source>
</evidence>
<protein>
    <submittedName>
        <fullName evidence="3">Uncharacterized protein</fullName>
    </submittedName>
</protein>
<comment type="caution">
    <text evidence="3">The sequence shown here is derived from an EMBL/GenBank/DDBJ whole genome shotgun (WGS) entry which is preliminary data.</text>
</comment>
<keyword evidence="4" id="KW-1185">Reference proteome</keyword>
<dbReference type="AlphaFoldDB" id="A0A7J5TSW9"/>
<gene>
    <name evidence="3" type="ORF">F5984_24875</name>
</gene>
<dbReference type="RefSeq" id="WP_152126875.1">
    <property type="nucleotide sequence ID" value="NZ_WELI01000017.1"/>
</dbReference>
<keyword evidence="2" id="KW-0732">Signal</keyword>
<feature type="compositionally biased region" description="Polar residues" evidence="1">
    <location>
        <begin position="18"/>
        <end position="39"/>
    </location>
</feature>
<accession>A0A7J5TSW9</accession>
<evidence type="ECO:0000256" key="1">
    <source>
        <dbReference type="SAM" id="MobiDB-lite"/>
    </source>
</evidence>
<feature type="compositionally biased region" description="Basic and acidic residues" evidence="1">
    <location>
        <begin position="45"/>
        <end position="56"/>
    </location>
</feature>
<evidence type="ECO:0000256" key="2">
    <source>
        <dbReference type="SAM" id="SignalP"/>
    </source>
</evidence>
<organism evidence="3 4">
    <name type="scientific">Rudanella paleaurantiibacter</name>
    <dbReference type="NCBI Taxonomy" id="2614655"/>
    <lineage>
        <taxon>Bacteria</taxon>
        <taxon>Pseudomonadati</taxon>
        <taxon>Bacteroidota</taxon>
        <taxon>Cytophagia</taxon>
        <taxon>Cytophagales</taxon>
        <taxon>Cytophagaceae</taxon>
        <taxon>Rudanella</taxon>
    </lineage>
</organism>
<feature type="compositionally biased region" description="Low complexity" evidence="1">
    <location>
        <begin position="111"/>
        <end position="120"/>
    </location>
</feature>
<name>A0A7J5TSW9_9BACT</name>
<reference evidence="3 4" key="1">
    <citation type="submission" date="2019-10" db="EMBL/GenBank/DDBJ databases">
        <title>Rudanella paleaurantiibacter sp. nov., isolated from sludge.</title>
        <authorList>
            <person name="Xu S.Q."/>
        </authorList>
    </citation>
    <scope>NUCLEOTIDE SEQUENCE [LARGE SCALE GENOMIC DNA]</scope>
    <source>
        <strain evidence="3 4">HX-22-17</strain>
    </source>
</reference>
<dbReference type="EMBL" id="WELI01000017">
    <property type="protein sequence ID" value="KAB7726117.1"/>
    <property type="molecule type" value="Genomic_DNA"/>
</dbReference>
<feature type="compositionally biased region" description="Low complexity" evidence="1">
    <location>
        <begin position="130"/>
        <end position="145"/>
    </location>
</feature>
<proteinExistence type="predicted"/>
<dbReference type="Proteomes" id="UP000488299">
    <property type="component" value="Unassembled WGS sequence"/>
</dbReference>
<feature type="chain" id="PRO_5029644631" evidence="2">
    <location>
        <begin position="21"/>
        <end position="199"/>
    </location>
</feature>
<feature type="compositionally biased region" description="Polar residues" evidence="1">
    <location>
        <begin position="61"/>
        <end position="90"/>
    </location>
</feature>
<feature type="signal peptide" evidence="2">
    <location>
        <begin position="1"/>
        <end position="20"/>
    </location>
</feature>
<sequence length="199" mass="19579">MKRSFFAAALLIGLSVGASAQTQTQNTSNGVSTKSSPATGSAEGLNRKGTGEESPKMKSGVSRSGNSNLSPTGPTNTHGSTSEGTGSVRSTGGAEGTGTRQARGGVKGAQNTRNNTANDGGTTGPGATGGNSRNTTRTNEESTSGSTGGSKRPTSAASVQKESRTNDRNVGTGYPEPTGVGKPGTPAGTAKGKKGTSNQ</sequence>
<evidence type="ECO:0000313" key="3">
    <source>
        <dbReference type="EMBL" id="KAB7726117.1"/>
    </source>
</evidence>
<feature type="region of interest" description="Disordered" evidence="1">
    <location>
        <begin position="16"/>
        <end position="199"/>
    </location>
</feature>